<protein>
    <submittedName>
        <fullName evidence="1">Uncharacterized protein</fullName>
    </submittedName>
</protein>
<evidence type="ECO:0000313" key="1">
    <source>
        <dbReference type="EMBL" id="KAG0413013.1"/>
    </source>
</evidence>
<accession>A0AC60P111</accession>
<keyword evidence="2" id="KW-1185">Reference proteome</keyword>
<gene>
    <name evidence="1" type="ORF">HPB47_009826</name>
</gene>
<dbReference type="Proteomes" id="UP000805193">
    <property type="component" value="Unassembled WGS sequence"/>
</dbReference>
<sequence>MKAADSTQSNEPDTLSMKEGFAGLARVKEDSKEEPPTKNTSNKALIATKASAYDGEIIAVAFKERKTKDEKESVQLSDALIGPGNITEPTLQTDNPQKTDISANVRRTKRKKDVLSKRTIDATPVTTRTAPFLLDEQRRTNKNEICLFALIILAVIIIAAFILLFMKFKAKGEDKPEFGMKLADTCSSLSCIQNAAFLSNLLFWDVNPCDNFYMFVCNHWANQLPVSVGAFTISIDDDYAGDLEDIMFSLLAQGKQTGVTQAIGKLFEQCQNAKQIEEDGWSPLLDLLSQVELEGFPFTPPVRKLPVWKLAAKVLRKTGVAAFFGVGITSYSPQGKDIVALRVPETFSSTDGADISEAIRSYTGAVQASLKALKKDFIPSDHARNVVRFAGQLERLCQLYSNDRNFSVRPILQNSSLDIFLAEVFRGVSPSVYQAGNSKVLVESPGFATEFEKMVQQTDTLVVMNFLSVRLIIQVSPFLPDVDLLDVYSSLVYRKLQLGVPRWKLCVRTIERALPPPFLYLSFSDVRDHKLEAKLADLVIEIRKEFLNGIGSADYLNEASKVIIRSLISKTKLQIFSAPWTRDKKLLEKFVGNLPSSSAQGLDTYVMAHEYAFVDMLRRKSSEQWPRSAFSTSCWHDPGSRTIYVPVLVFNVSLAQNEEMPLLQLSRAGIRIGRCIFEMLISEAGSPHATEQWLNEDTRSRIATLQRCTGGAQGPQNMAVLRDASVTRFAYNHFQKVYNSSGKQLRLRFAPNRDLDAQQLFFIYLVLQTCERRAAGGASTQTSSVAWNAAIRHQRGFHDAFHCVRGSAMNPEQSCVF</sequence>
<reference evidence="1 2" key="1">
    <citation type="journal article" date="2020" name="Cell">
        <title>Large-Scale Comparative Analyses of Tick Genomes Elucidate Their Genetic Diversity and Vector Capacities.</title>
        <authorList>
            <consortium name="Tick Genome and Microbiome Consortium (TIGMIC)"/>
            <person name="Jia N."/>
            <person name="Wang J."/>
            <person name="Shi W."/>
            <person name="Du L."/>
            <person name="Sun Y."/>
            <person name="Zhan W."/>
            <person name="Jiang J.F."/>
            <person name="Wang Q."/>
            <person name="Zhang B."/>
            <person name="Ji P."/>
            <person name="Bell-Sakyi L."/>
            <person name="Cui X.M."/>
            <person name="Yuan T.T."/>
            <person name="Jiang B.G."/>
            <person name="Yang W.F."/>
            <person name="Lam T.T."/>
            <person name="Chang Q.C."/>
            <person name="Ding S.J."/>
            <person name="Wang X.J."/>
            <person name="Zhu J.G."/>
            <person name="Ruan X.D."/>
            <person name="Zhao L."/>
            <person name="Wei J.T."/>
            <person name="Ye R.Z."/>
            <person name="Que T.C."/>
            <person name="Du C.H."/>
            <person name="Zhou Y.H."/>
            <person name="Cheng J.X."/>
            <person name="Dai P.F."/>
            <person name="Guo W.B."/>
            <person name="Han X.H."/>
            <person name="Huang E.J."/>
            <person name="Li L.F."/>
            <person name="Wei W."/>
            <person name="Gao Y.C."/>
            <person name="Liu J.Z."/>
            <person name="Shao H.Z."/>
            <person name="Wang X."/>
            <person name="Wang C.C."/>
            <person name="Yang T.C."/>
            <person name="Huo Q.B."/>
            <person name="Li W."/>
            <person name="Chen H.Y."/>
            <person name="Chen S.E."/>
            <person name="Zhou L.G."/>
            <person name="Ni X.B."/>
            <person name="Tian J.H."/>
            <person name="Sheng Y."/>
            <person name="Liu T."/>
            <person name="Pan Y.S."/>
            <person name="Xia L.Y."/>
            <person name="Li J."/>
            <person name="Zhao F."/>
            <person name="Cao W.C."/>
        </authorList>
    </citation>
    <scope>NUCLEOTIDE SEQUENCE [LARGE SCALE GENOMIC DNA]</scope>
    <source>
        <strain evidence="1">Iper-2018</strain>
    </source>
</reference>
<dbReference type="EMBL" id="JABSTQ010011299">
    <property type="protein sequence ID" value="KAG0413013.1"/>
    <property type="molecule type" value="Genomic_DNA"/>
</dbReference>
<comment type="caution">
    <text evidence="1">The sequence shown here is derived from an EMBL/GenBank/DDBJ whole genome shotgun (WGS) entry which is preliminary data.</text>
</comment>
<proteinExistence type="predicted"/>
<organism evidence="1 2">
    <name type="scientific">Ixodes persulcatus</name>
    <name type="common">Taiga tick</name>
    <dbReference type="NCBI Taxonomy" id="34615"/>
    <lineage>
        <taxon>Eukaryota</taxon>
        <taxon>Metazoa</taxon>
        <taxon>Ecdysozoa</taxon>
        <taxon>Arthropoda</taxon>
        <taxon>Chelicerata</taxon>
        <taxon>Arachnida</taxon>
        <taxon>Acari</taxon>
        <taxon>Parasitiformes</taxon>
        <taxon>Ixodida</taxon>
        <taxon>Ixodoidea</taxon>
        <taxon>Ixodidae</taxon>
        <taxon>Ixodinae</taxon>
        <taxon>Ixodes</taxon>
    </lineage>
</organism>
<evidence type="ECO:0000313" key="2">
    <source>
        <dbReference type="Proteomes" id="UP000805193"/>
    </source>
</evidence>
<name>A0AC60P111_IXOPE</name>